<dbReference type="EMBL" id="KL198018">
    <property type="protein sequence ID" value="KDQ20034.1"/>
    <property type="molecule type" value="Genomic_DNA"/>
</dbReference>
<accession>A0A067MWP4</accession>
<name>A0A067MWP4_BOTB1</name>
<sequence>MTDSKQVQSREEIPSQAAEEEFDIPVPGERARGRGTAPNTVGGGTKAVKENESAGQSTTQATQSSN</sequence>
<proteinExistence type="predicted"/>
<feature type="region of interest" description="Disordered" evidence="1">
    <location>
        <begin position="1"/>
        <end position="66"/>
    </location>
</feature>
<feature type="compositionally biased region" description="Polar residues" evidence="1">
    <location>
        <begin position="53"/>
        <end position="66"/>
    </location>
</feature>
<evidence type="ECO:0000256" key="1">
    <source>
        <dbReference type="SAM" id="MobiDB-lite"/>
    </source>
</evidence>
<keyword evidence="3" id="KW-1185">Reference proteome</keyword>
<evidence type="ECO:0000313" key="3">
    <source>
        <dbReference type="Proteomes" id="UP000027195"/>
    </source>
</evidence>
<dbReference type="AlphaFoldDB" id="A0A067MWP4"/>
<dbReference type="InParanoid" id="A0A067MWP4"/>
<evidence type="ECO:0000313" key="2">
    <source>
        <dbReference type="EMBL" id="KDQ20034.1"/>
    </source>
</evidence>
<dbReference type="HOGENOM" id="CLU_2830866_0_0_1"/>
<reference evidence="3" key="1">
    <citation type="journal article" date="2014" name="Proc. Natl. Acad. Sci. U.S.A.">
        <title>Extensive sampling of basidiomycete genomes demonstrates inadequacy of the white-rot/brown-rot paradigm for wood decay fungi.</title>
        <authorList>
            <person name="Riley R."/>
            <person name="Salamov A.A."/>
            <person name="Brown D.W."/>
            <person name="Nagy L.G."/>
            <person name="Floudas D."/>
            <person name="Held B.W."/>
            <person name="Levasseur A."/>
            <person name="Lombard V."/>
            <person name="Morin E."/>
            <person name="Otillar R."/>
            <person name="Lindquist E.A."/>
            <person name="Sun H."/>
            <person name="LaButti K.M."/>
            <person name="Schmutz J."/>
            <person name="Jabbour D."/>
            <person name="Luo H."/>
            <person name="Baker S.E."/>
            <person name="Pisabarro A.G."/>
            <person name="Walton J.D."/>
            <person name="Blanchette R.A."/>
            <person name="Henrissat B."/>
            <person name="Martin F."/>
            <person name="Cullen D."/>
            <person name="Hibbett D.S."/>
            <person name="Grigoriev I.V."/>
        </authorList>
    </citation>
    <scope>NUCLEOTIDE SEQUENCE [LARGE SCALE GENOMIC DNA]</scope>
    <source>
        <strain evidence="3">FD-172 SS1</strain>
    </source>
</reference>
<protein>
    <submittedName>
        <fullName evidence="2">Uncharacterized protein</fullName>
    </submittedName>
</protein>
<dbReference type="Proteomes" id="UP000027195">
    <property type="component" value="Unassembled WGS sequence"/>
</dbReference>
<gene>
    <name evidence="2" type="ORF">BOTBODRAFT_27451</name>
</gene>
<organism evidence="2 3">
    <name type="scientific">Botryobasidium botryosum (strain FD-172 SS1)</name>
    <dbReference type="NCBI Taxonomy" id="930990"/>
    <lineage>
        <taxon>Eukaryota</taxon>
        <taxon>Fungi</taxon>
        <taxon>Dikarya</taxon>
        <taxon>Basidiomycota</taxon>
        <taxon>Agaricomycotina</taxon>
        <taxon>Agaricomycetes</taxon>
        <taxon>Cantharellales</taxon>
        <taxon>Botryobasidiaceae</taxon>
        <taxon>Botryobasidium</taxon>
    </lineage>
</organism>